<organism evidence="2 3">
    <name type="scientific">Chryseobacterium cucumeris</name>
    <dbReference type="NCBI Taxonomy" id="1813611"/>
    <lineage>
        <taxon>Bacteria</taxon>
        <taxon>Pseudomonadati</taxon>
        <taxon>Bacteroidota</taxon>
        <taxon>Flavobacteriia</taxon>
        <taxon>Flavobacteriales</taxon>
        <taxon>Weeksellaceae</taxon>
        <taxon>Chryseobacterium group</taxon>
        <taxon>Chryseobacterium</taxon>
    </lineage>
</organism>
<evidence type="ECO:0000256" key="1">
    <source>
        <dbReference type="SAM" id="Phobius"/>
    </source>
</evidence>
<keyword evidence="3" id="KW-1185">Reference proteome</keyword>
<evidence type="ECO:0000313" key="2">
    <source>
        <dbReference type="EMBL" id="ROH92571.1"/>
    </source>
</evidence>
<feature type="transmembrane region" description="Helical" evidence="1">
    <location>
        <begin position="33"/>
        <end position="62"/>
    </location>
</feature>
<name>A0ABX9X6N6_9FLAO</name>
<dbReference type="Proteomes" id="UP000281899">
    <property type="component" value="Unassembled WGS sequence"/>
</dbReference>
<sequence length="65" mass="7817">MIIIVKNYKREEKVFLAEIQNLKMIKFRVGKELLTFLSFCFGLQYCVFLVFYPFVITFFALLTSY</sequence>
<proteinExistence type="predicted"/>
<comment type="caution">
    <text evidence="2">The sequence shown here is derived from an EMBL/GenBank/DDBJ whole genome shotgun (WGS) entry which is preliminary data.</text>
</comment>
<reference evidence="2 3" key="1">
    <citation type="submission" date="2018-11" db="EMBL/GenBank/DDBJ databases">
        <title>Proposal to divide the Flavobacteriaceae and reorganize its genera based on Amino Acid Identity values calculated from whole genome sequences.</title>
        <authorList>
            <person name="Nicholson A.C."/>
            <person name="Gulvik C.A."/>
            <person name="Whitney A.M."/>
            <person name="Humrighouse B.W."/>
            <person name="Bell M."/>
            <person name="Holmes B."/>
            <person name="Steigerwalt A."/>
            <person name="Villarma A."/>
            <person name="Sheth M."/>
            <person name="Batra D."/>
            <person name="Pryor J."/>
            <person name="Bernardet J.-F."/>
            <person name="Hugo C."/>
            <person name="Kampfer P."/>
            <person name="Newman J."/>
            <person name="Mcquiston J.R."/>
        </authorList>
    </citation>
    <scope>NUCLEOTIDE SEQUENCE [LARGE SCALE GENOMIC DNA]</scope>
    <source>
        <strain evidence="2 3">G0235</strain>
    </source>
</reference>
<evidence type="ECO:0000313" key="3">
    <source>
        <dbReference type="Proteomes" id="UP000281899"/>
    </source>
</evidence>
<dbReference type="EMBL" id="RJTW01000005">
    <property type="protein sequence ID" value="ROH92571.1"/>
    <property type="molecule type" value="Genomic_DNA"/>
</dbReference>
<accession>A0ABX9X6N6</accession>
<keyword evidence="1" id="KW-1133">Transmembrane helix</keyword>
<protein>
    <submittedName>
        <fullName evidence="2">Uncharacterized protein</fullName>
    </submittedName>
</protein>
<keyword evidence="1" id="KW-0812">Transmembrane</keyword>
<keyword evidence="1" id="KW-0472">Membrane</keyword>
<gene>
    <name evidence="2" type="ORF">EGI15_10095</name>
</gene>